<dbReference type="InterPro" id="IPR023214">
    <property type="entry name" value="HAD_sf"/>
</dbReference>
<sequence length="222" mass="23650">MSLQSSRIRRSVTAAAFLFDMDGTLVDSHASIEAVWFEFAERHGVDKAMMAKALPGRLAADIILRVLGPTADLRAALRWIREREHQSPVPVRPIAGTKEFLASVPRDRWAVVTSASRSMMVRRLTAAGLPTPNVAVCAEDVTVGKPDPEGFLSAAQQMGVSIESCVVFEDADAGIAAAHAAGARCIAIGNESGPQVARVDDFESLRVAVHDGALVVDVEPVP</sequence>
<dbReference type="PATRIC" id="fig|1653479.3.peg.4810"/>
<dbReference type="NCBIfam" id="TIGR01509">
    <property type="entry name" value="HAD-SF-IA-v3"/>
    <property type="match status" value="1"/>
</dbReference>
<organism evidence="1 2">
    <name type="scientific">Rhodococcoides fascians</name>
    <name type="common">Rhodococcus fascians</name>
    <dbReference type="NCBI Taxonomy" id="1828"/>
    <lineage>
        <taxon>Bacteria</taxon>
        <taxon>Bacillati</taxon>
        <taxon>Actinomycetota</taxon>
        <taxon>Actinomycetes</taxon>
        <taxon>Mycobacteriales</taxon>
        <taxon>Nocardiaceae</taxon>
        <taxon>Rhodococcoides</taxon>
    </lineage>
</organism>
<dbReference type="RefSeq" id="WP_063216759.1">
    <property type="nucleotide sequence ID" value="NZ_CP015220.1"/>
</dbReference>
<dbReference type="InterPro" id="IPR023198">
    <property type="entry name" value="PGP-like_dom2"/>
</dbReference>
<dbReference type="InterPro" id="IPR006439">
    <property type="entry name" value="HAD-SF_hydro_IA"/>
</dbReference>
<dbReference type="InterPro" id="IPR036412">
    <property type="entry name" value="HAD-like_sf"/>
</dbReference>
<dbReference type="SUPFAM" id="SSF56784">
    <property type="entry name" value="HAD-like"/>
    <property type="match status" value="1"/>
</dbReference>
<accession>A0A143QSU2</accession>
<dbReference type="PANTHER" id="PTHR43481:SF4">
    <property type="entry name" value="GLYCEROL-1-PHOSPHATE PHOSPHOHYDROLASE 1-RELATED"/>
    <property type="match status" value="1"/>
</dbReference>
<evidence type="ECO:0000313" key="2">
    <source>
        <dbReference type="Proteomes" id="UP000076038"/>
    </source>
</evidence>
<dbReference type="EMBL" id="CP015220">
    <property type="protein sequence ID" value="AMY26019.1"/>
    <property type="molecule type" value="Genomic_DNA"/>
</dbReference>
<dbReference type="Gene3D" id="3.40.50.1000">
    <property type="entry name" value="HAD superfamily/HAD-like"/>
    <property type="match status" value="1"/>
</dbReference>
<dbReference type="AlphaFoldDB" id="A0A143QSU2"/>
<dbReference type="OrthoDB" id="9800058at2"/>
<keyword evidence="1" id="KW-0378">Hydrolase</keyword>
<protein>
    <submittedName>
        <fullName evidence="1">Sugar phosphatase YfbT</fullName>
        <ecNumber evidence="1">3.1.3.23</ecNumber>
    </submittedName>
</protein>
<proteinExistence type="predicted"/>
<dbReference type="InterPro" id="IPR051806">
    <property type="entry name" value="HAD-like_SPP"/>
</dbReference>
<dbReference type="Gene3D" id="1.10.150.240">
    <property type="entry name" value="Putative phosphatase, domain 2"/>
    <property type="match status" value="1"/>
</dbReference>
<reference evidence="2" key="2">
    <citation type="submission" date="2016-04" db="EMBL/GenBank/DDBJ databases">
        <title>Complete Genome and Plasmid Sequences for Rhodococcus fascians D188 and Draft Sequences for Rhodococcus spp. Isolates PBTS 1 and PBTS 2.</title>
        <authorList>
            <person name="Stamer R."/>
            <person name="Vereecke D."/>
            <person name="Zhang Y."/>
            <person name="Schilkey F."/>
            <person name="Devitt N."/>
            <person name="Randall J."/>
        </authorList>
    </citation>
    <scope>NUCLEOTIDE SEQUENCE [LARGE SCALE GENOMIC DNA]</scope>
    <source>
        <strain evidence="2">PBTS2</strain>
    </source>
</reference>
<name>A0A143QSU2_RHOFA</name>
<reference evidence="1 2" key="1">
    <citation type="journal article" date="2016" name="Genome Announc.">
        <title>Complete Genome and Plasmid Sequences for Rhodococcus fascians D188 and Draft Sequences for Rhodococcus Isolates PBTS 1 and PBTS 2.</title>
        <authorList>
            <person name="Stamler R.A."/>
            <person name="Vereecke D."/>
            <person name="Zhang Y."/>
            <person name="Schilkey F."/>
            <person name="Devitt N."/>
            <person name="Randall J.J."/>
        </authorList>
    </citation>
    <scope>NUCLEOTIDE SEQUENCE [LARGE SCALE GENOMIC DNA]</scope>
    <source>
        <strain evidence="1 2">PBTS2</strain>
    </source>
</reference>
<dbReference type="Pfam" id="PF00702">
    <property type="entry name" value="Hydrolase"/>
    <property type="match status" value="1"/>
</dbReference>
<dbReference type="EC" id="3.1.3.23" evidence="1"/>
<dbReference type="SFLD" id="SFLDG01129">
    <property type="entry name" value="C1.5:_HAD__Beta-PGM__Phosphata"/>
    <property type="match status" value="1"/>
</dbReference>
<gene>
    <name evidence="1" type="primary">yfbT</name>
    <name evidence="1" type="ORF">A3Q41_04755</name>
</gene>
<dbReference type="GO" id="GO:0050308">
    <property type="term" value="F:sugar-phosphatase activity"/>
    <property type="evidence" value="ECO:0007669"/>
    <property type="project" value="UniProtKB-EC"/>
</dbReference>
<dbReference type="PANTHER" id="PTHR43481">
    <property type="entry name" value="FRUCTOSE-1-PHOSPHATE PHOSPHATASE"/>
    <property type="match status" value="1"/>
</dbReference>
<dbReference type="KEGG" id="rhs:A3Q41_04755"/>
<dbReference type="Proteomes" id="UP000076038">
    <property type="component" value="Chromosome"/>
</dbReference>
<evidence type="ECO:0000313" key="1">
    <source>
        <dbReference type="EMBL" id="AMY26019.1"/>
    </source>
</evidence>
<dbReference type="SFLD" id="SFLDS00003">
    <property type="entry name" value="Haloacid_Dehalogenase"/>
    <property type="match status" value="1"/>
</dbReference>
<keyword evidence="2" id="KW-1185">Reference proteome</keyword>